<keyword evidence="3" id="KW-1185">Reference proteome</keyword>
<evidence type="ECO:0000313" key="3">
    <source>
        <dbReference type="Proteomes" id="UP000573599"/>
    </source>
</evidence>
<gene>
    <name evidence="2" type="ORF">BJ986_002113</name>
</gene>
<dbReference type="RefSeq" id="WP_179421949.1">
    <property type="nucleotide sequence ID" value="NZ_JACCAB010000001.1"/>
</dbReference>
<keyword evidence="1" id="KW-0812">Transmembrane</keyword>
<reference evidence="2 3" key="1">
    <citation type="submission" date="2020-07" db="EMBL/GenBank/DDBJ databases">
        <title>Sequencing the genomes of 1000 actinobacteria strains.</title>
        <authorList>
            <person name="Klenk H.-P."/>
        </authorList>
    </citation>
    <scope>NUCLEOTIDE SEQUENCE [LARGE SCALE GENOMIC DNA]</scope>
    <source>
        <strain evidence="2 3">DSM 23987</strain>
    </source>
</reference>
<accession>A0A852WQN5</accession>
<organism evidence="2 3">
    <name type="scientific">Pedococcus badiiscoriae</name>
    <dbReference type="NCBI Taxonomy" id="642776"/>
    <lineage>
        <taxon>Bacteria</taxon>
        <taxon>Bacillati</taxon>
        <taxon>Actinomycetota</taxon>
        <taxon>Actinomycetes</taxon>
        <taxon>Micrococcales</taxon>
        <taxon>Intrasporangiaceae</taxon>
        <taxon>Pedococcus</taxon>
    </lineage>
</organism>
<evidence type="ECO:0000256" key="1">
    <source>
        <dbReference type="SAM" id="Phobius"/>
    </source>
</evidence>
<keyword evidence="1" id="KW-0472">Membrane</keyword>
<comment type="caution">
    <text evidence="2">The sequence shown here is derived from an EMBL/GenBank/DDBJ whole genome shotgun (WGS) entry which is preliminary data.</text>
</comment>
<protein>
    <submittedName>
        <fullName evidence="2">Uncharacterized protein</fullName>
    </submittedName>
</protein>
<sequence length="66" mass="7613">MERPRLRWAMFAALAVVFSLGTAWATSLAAHRHESAYAGLATYLFIPVPRFGRLTWRTRALLRRRP</sequence>
<keyword evidence="1" id="KW-1133">Transmembrane helix</keyword>
<proteinExistence type="predicted"/>
<dbReference type="Proteomes" id="UP000573599">
    <property type="component" value="Unassembled WGS sequence"/>
</dbReference>
<dbReference type="AlphaFoldDB" id="A0A852WQN5"/>
<feature type="transmembrane region" description="Helical" evidence="1">
    <location>
        <begin position="35"/>
        <end position="56"/>
    </location>
</feature>
<evidence type="ECO:0000313" key="2">
    <source>
        <dbReference type="EMBL" id="NYG07626.1"/>
    </source>
</evidence>
<dbReference type="EMBL" id="JACCAB010000001">
    <property type="protein sequence ID" value="NYG07626.1"/>
    <property type="molecule type" value="Genomic_DNA"/>
</dbReference>
<name>A0A852WQN5_9MICO</name>